<feature type="transmembrane region" description="Helical" evidence="1">
    <location>
        <begin position="105"/>
        <end position="121"/>
    </location>
</feature>
<organism evidence="2 3">
    <name type="scientific">Archaeoglobus fulgidus</name>
    <dbReference type="NCBI Taxonomy" id="2234"/>
    <lineage>
        <taxon>Archaea</taxon>
        <taxon>Methanobacteriati</taxon>
        <taxon>Methanobacteriota</taxon>
        <taxon>Archaeoglobi</taxon>
        <taxon>Archaeoglobales</taxon>
        <taxon>Archaeoglobaceae</taxon>
        <taxon>Archaeoglobus</taxon>
    </lineage>
</organism>
<feature type="transmembrane region" description="Helical" evidence="1">
    <location>
        <begin position="271"/>
        <end position="289"/>
    </location>
</feature>
<feature type="transmembrane region" description="Helical" evidence="1">
    <location>
        <begin position="12"/>
        <end position="30"/>
    </location>
</feature>
<dbReference type="PATRIC" id="fig|2234.6.peg.1321"/>
<keyword evidence="1" id="KW-0812">Transmembrane</keyword>
<evidence type="ECO:0000256" key="1">
    <source>
        <dbReference type="SAM" id="Phobius"/>
    </source>
</evidence>
<proteinExistence type="predicted"/>
<feature type="transmembrane region" description="Helical" evidence="1">
    <location>
        <begin position="165"/>
        <end position="183"/>
    </location>
</feature>
<feature type="transmembrane region" description="Helical" evidence="1">
    <location>
        <begin position="78"/>
        <end position="99"/>
    </location>
</feature>
<keyword evidence="1" id="KW-1133">Transmembrane helix</keyword>
<keyword evidence="1" id="KW-0472">Membrane</keyword>
<reference evidence="3" key="1">
    <citation type="journal article" date="2015" name="MBio">
        <title>Genome-Resolved Metagenomic Analysis Reveals Roles for Candidate Phyla and Other Microbial Community Members in Biogeochemical Transformations in Oil Reservoirs.</title>
        <authorList>
            <person name="Hu P."/>
            <person name="Tom L."/>
            <person name="Singh A."/>
            <person name="Thomas B.C."/>
            <person name="Baker B.J."/>
            <person name="Piceno Y.M."/>
            <person name="Andersen G.L."/>
            <person name="Banfield J.F."/>
        </authorList>
    </citation>
    <scope>NUCLEOTIDE SEQUENCE [LARGE SCALE GENOMIC DNA]</scope>
</reference>
<feature type="transmembrane region" description="Helical" evidence="1">
    <location>
        <begin position="141"/>
        <end position="159"/>
    </location>
</feature>
<protein>
    <recommendedName>
        <fullName evidence="4">Prenyltransferase</fullName>
    </recommendedName>
</protein>
<dbReference type="AlphaFoldDB" id="A0A101DE49"/>
<name>A0A101DE49_ARCFL</name>
<evidence type="ECO:0000313" key="2">
    <source>
        <dbReference type="EMBL" id="KUJ93865.1"/>
    </source>
</evidence>
<dbReference type="Proteomes" id="UP000054307">
    <property type="component" value="Unassembled WGS sequence"/>
</dbReference>
<evidence type="ECO:0008006" key="4">
    <source>
        <dbReference type="Google" id="ProtNLM"/>
    </source>
</evidence>
<feature type="transmembrane region" description="Helical" evidence="1">
    <location>
        <begin position="236"/>
        <end position="255"/>
    </location>
</feature>
<evidence type="ECO:0000313" key="3">
    <source>
        <dbReference type="Proteomes" id="UP000054307"/>
    </source>
</evidence>
<dbReference type="EMBL" id="LGEQ01000013">
    <property type="protein sequence ID" value="KUJ93865.1"/>
    <property type="molecule type" value="Genomic_DNA"/>
</dbReference>
<gene>
    <name evidence="2" type="ORF">XD40_0899</name>
</gene>
<feature type="transmembrane region" description="Helical" evidence="1">
    <location>
        <begin position="208"/>
        <end position="230"/>
    </location>
</feature>
<comment type="caution">
    <text evidence="2">The sequence shown here is derived from an EMBL/GenBank/DDBJ whole genome shotgun (WGS) entry which is preliminary data.</text>
</comment>
<feature type="transmembrane region" description="Helical" evidence="1">
    <location>
        <begin position="36"/>
        <end position="57"/>
    </location>
</feature>
<accession>A0A101DE49</accession>
<sequence length="291" mass="32851">MILKFLRTGARPFTFAYPLPLLSIVAYSIAKSSAWDAFLSYIFCFLFFTAANLWNHINDAEDDLKAGRAESAFLLENRSYGVAVVVSFYLLAFLLAFFGTKDREVAVVAFFIASLFTWLYSDKIYLGRFFRRFKEDYRTEVLTYVFCTISFPLLVWTFFSELSLTGLAFSASMGVMYFSGFILKDLKDISADSEAGYNTLGVVFPPSLLLKLSVGLFLVSVCIITIASILGAFPKASILISTIFVVLGLLIYLFNKESWKITPKLVRPLKIYTNTYLIVLLLLGMVSFFNL</sequence>